<evidence type="ECO:0000256" key="2">
    <source>
        <dbReference type="ARBA" id="ARBA00011900"/>
    </source>
</evidence>
<dbReference type="InterPro" id="IPR003356">
    <property type="entry name" value="DNA_methylase_A-5"/>
</dbReference>
<reference evidence="11 12" key="1">
    <citation type="submission" date="2018-06" db="EMBL/GenBank/DDBJ databases">
        <title>Marinomonas sp. YLB-05 draft genome sequence.</title>
        <authorList>
            <person name="Yu L."/>
            <person name="Tang X."/>
        </authorList>
    </citation>
    <scope>NUCLEOTIDE SEQUENCE [LARGE SCALE GENOMIC DNA]</scope>
    <source>
        <strain evidence="11 12">YLB-05</strain>
    </source>
</reference>
<keyword evidence="9" id="KW-0175">Coiled coil</keyword>
<dbReference type="SUPFAM" id="SSF116734">
    <property type="entry name" value="DNA methylase specificity domain"/>
    <property type="match status" value="1"/>
</dbReference>
<evidence type="ECO:0000313" key="11">
    <source>
        <dbReference type="EMBL" id="RDL45677.1"/>
    </source>
</evidence>
<comment type="catalytic activity">
    <reaction evidence="8">
        <text>a 2'-deoxyadenosine in DNA + S-adenosyl-L-methionine = an N(6)-methyl-2'-deoxyadenosine in DNA + S-adenosyl-L-homocysteine + H(+)</text>
        <dbReference type="Rhea" id="RHEA:15197"/>
        <dbReference type="Rhea" id="RHEA-COMP:12418"/>
        <dbReference type="Rhea" id="RHEA-COMP:12419"/>
        <dbReference type="ChEBI" id="CHEBI:15378"/>
        <dbReference type="ChEBI" id="CHEBI:57856"/>
        <dbReference type="ChEBI" id="CHEBI:59789"/>
        <dbReference type="ChEBI" id="CHEBI:90615"/>
        <dbReference type="ChEBI" id="CHEBI:90616"/>
        <dbReference type="EC" id="2.1.1.72"/>
    </reaction>
</comment>
<sequence>MSEEILKRGYDKSGDRLGEWELFTIGETTINQLKKFNIVPKKTYGSDGRRQPDEIVIDRRNGVPEVIAVVEFKSPQEFDSEKKKLAAVEQCVNNYCKPLDAKIGIVTDRTEYIWINPLHESGYEIAKREDGYQLEELFDPKKDKSRSELIISKCLSSFSSKNSQITKAELRDPSDLADKVWQTIWLASGENPDICLATFVEIFLFKYLSDLGVLTYNNDGIDISFENTIKIPEDRVFNFYFKNVRPYIKEIFPADLVDGTSVINGIVLDPDIGEHNFIFKEILDGFSNFGELKNIDPEFKSRLYENFLKKSMSQKNWGQFFTPRNVVKAIIEMSGLKTLPSGSRVCDPASGVGGFLLESINTVRPKDYTFYNNKIERKIEYFGTDRDKKTIILAKANMLIHMNELVSNFSKFPKEFSKIFNKTFTSCHSSILGSLSVLDRDCYDLVLTNPPYVVTGTSTIKKYISEDSNLRQYYRVNGAGIEGLFIEKIINSLKPGGKTFVVVPDGLLNRLSDEKLRKFILDKCILLGLISLPKNTFYTTPKKTYILCLQKKINLDDLQNERVFTYVISNTGETLDAQRFECENDFPDMVRNFKVFCADPDGFESNNLQCKTWPISKFAPEDHWSVDRWWSAKERIELGIDDEKTITDPTDFSKILIKHQQLIENLSGRLKNAQKKIPKIENYVEIELSNDDYFHLAIGKRVLKQEVYNSDGDIPVYSANVKEPFGFMSSTNISNFSKPYVLWGIDGNFEFSVKLVGDKFRSTDHCGTIRIEREDINPLFIYYALHAIREENRLDRELRANLKNISKFLIRIPVIKDKSGAPKVIKGNVKKNGEIPDLYVFDTELQQKIVDYYTEFEDVKSQIFESANHINILEMETIKH</sequence>
<dbReference type="AlphaFoldDB" id="A0A370UD05"/>
<dbReference type="OrthoDB" id="9784823at2"/>
<proteinExistence type="inferred from homology"/>
<dbReference type="PROSITE" id="PS00092">
    <property type="entry name" value="N6_MTASE"/>
    <property type="match status" value="1"/>
</dbReference>
<dbReference type="Pfam" id="PF02384">
    <property type="entry name" value="N6_Mtase"/>
    <property type="match status" value="1"/>
</dbReference>
<keyword evidence="12" id="KW-1185">Reference proteome</keyword>
<keyword evidence="7" id="KW-0238">DNA-binding</keyword>
<evidence type="ECO:0000256" key="9">
    <source>
        <dbReference type="SAM" id="Coils"/>
    </source>
</evidence>
<organism evidence="11 12">
    <name type="scientific">Marinomonas piezotolerans</name>
    <dbReference type="NCBI Taxonomy" id="2213058"/>
    <lineage>
        <taxon>Bacteria</taxon>
        <taxon>Pseudomonadati</taxon>
        <taxon>Pseudomonadota</taxon>
        <taxon>Gammaproteobacteria</taxon>
        <taxon>Oceanospirillales</taxon>
        <taxon>Oceanospirillaceae</taxon>
        <taxon>Marinomonas</taxon>
    </lineage>
</organism>
<feature type="coiled-coil region" evidence="9">
    <location>
        <begin position="656"/>
        <end position="683"/>
    </location>
</feature>
<dbReference type="InterPro" id="IPR029063">
    <property type="entry name" value="SAM-dependent_MTases_sf"/>
</dbReference>
<comment type="caution">
    <text evidence="11">The sequence shown here is derived from an EMBL/GenBank/DDBJ whole genome shotgun (WGS) entry which is preliminary data.</text>
</comment>
<evidence type="ECO:0000256" key="1">
    <source>
        <dbReference type="ARBA" id="ARBA00006594"/>
    </source>
</evidence>
<dbReference type="GO" id="GO:0032259">
    <property type="term" value="P:methylation"/>
    <property type="evidence" value="ECO:0007669"/>
    <property type="project" value="UniProtKB-KW"/>
</dbReference>
<dbReference type="GO" id="GO:0009007">
    <property type="term" value="F:site-specific DNA-methyltransferase (adenine-specific) activity"/>
    <property type="evidence" value="ECO:0007669"/>
    <property type="project" value="UniProtKB-EC"/>
</dbReference>
<dbReference type="InterPro" id="IPR044946">
    <property type="entry name" value="Restrct_endonuc_typeI_TRD_sf"/>
</dbReference>
<dbReference type="GO" id="GO:0008170">
    <property type="term" value="F:N-methyltransferase activity"/>
    <property type="evidence" value="ECO:0007669"/>
    <property type="project" value="InterPro"/>
</dbReference>
<dbReference type="PANTHER" id="PTHR42933:SF3">
    <property type="entry name" value="TYPE I RESTRICTION ENZYME MJAVIII METHYLASE SUBUNIT"/>
    <property type="match status" value="1"/>
</dbReference>
<dbReference type="InterPro" id="IPR051537">
    <property type="entry name" value="DNA_Adenine_Mtase"/>
</dbReference>
<dbReference type="Proteomes" id="UP000254326">
    <property type="component" value="Unassembled WGS sequence"/>
</dbReference>
<accession>A0A370UD05</accession>
<feature type="domain" description="DNA methylase adenine-specific" evidence="10">
    <location>
        <begin position="301"/>
        <end position="596"/>
    </location>
</feature>
<dbReference type="EMBL" id="QKRA01000001">
    <property type="protein sequence ID" value="RDL45677.1"/>
    <property type="molecule type" value="Genomic_DNA"/>
</dbReference>
<comment type="similarity">
    <text evidence="1">Belongs to the N(4)/N(6)-methyltransferase family.</text>
</comment>
<keyword evidence="5" id="KW-0949">S-adenosyl-L-methionine</keyword>
<evidence type="ECO:0000256" key="4">
    <source>
        <dbReference type="ARBA" id="ARBA00022679"/>
    </source>
</evidence>
<dbReference type="EC" id="2.1.1.72" evidence="2"/>
<evidence type="ECO:0000256" key="5">
    <source>
        <dbReference type="ARBA" id="ARBA00022691"/>
    </source>
</evidence>
<dbReference type="GO" id="GO:0009307">
    <property type="term" value="P:DNA restriction-modification system"/>
    <property type="evidence" value="ECO:0007669"/>
    <property type="project" value="UniProtKB-KW"/>
</dbReference>
<dbReference type="Gene3D" id="3.40.50.150">
    <property type="entry name" value="Vaccinia Virus protein VP39"/>
    <property type="match status" value="1"/>
</dbReference>
<evidence type="ECO:0000259" key="10">
    <source>
        <dbReference type="Pfam" id="PF02384"/>
    </source>
</evidence>
<dbReference type="InterPro" id="IPR002052">
    <property type="entry name" value="DNA_methylase_N6_adenine_CS"/>
</dbReference>
<dbReference type="RefSeq" id="WP_115466266.1">
    <property type="nucleotide sequence ID" value="NZ_QKRA01000001.1"/>
</dbReference>
<dbReference type="PANTHER" id="PTHR42933">
    <property type="entry name" value="SLR6095 PROTEIN"/>
    <property type="match status" value="1"/>
</dbReference>
<gene>
    <name evidence="11" type="ORF">DN730_01090</name>
</gene>
<name>A0A370UD05_9GAMM</name>
<keyword evidence="3 11" id="KW-0489">Methyltransferase</keyword>
<evidence type="ECO:0000256" key="3">
    <source>
        <dbReference type="ARBA" id="ARBA00022603"/>
    </source>
</evidence>
<evidence type="ECO:0000256" key="6">
    <source>
        <dbReference type="ARBA" id="ARBA00022747"/>
    </source>
</evidence>
<protein>
    <recommendedName>
        <fullName evidence="2">site-specific DNA-methyltransferase (adenine-specific)</fullName>
        <ecNumber evidence="2">2.1.1.72</ecNumber>
    </recommendedName>
</protein>
<keyword evidence="4" id="KW-0808">Transferase</keyword>
<dbReference type="SUPFAM" id="SSF53335">
    <property type="entry name" value="S-adenosyl-L-methionine-dependent methyltransferases"/>
    <property type="match status" value="1"/>
</dbReference>
<dbReference type="Gene3D" id="3.90.220.20">
    <property type="entry name" value="DNA methylase specificity domains"/>
    <property type="match status" value="1"/>
</dbReference>
<dbReference type="PRINTS" id="PR00507">
    <property type="entry name" value="N12N6MTFRASE"/>
</dbReference>
<dbReference type="GO" id="GO:0003677">
    <property type="term" value="F:DNA binding"/>
    <property type="evidence" value="ECO:0007669"/>
    <property type="project" value="UniProtKB-KW"/>
</dbReference>
<keyword evidence="6" id="KW-0680">Restriction system</keyword>
<evidence type="ECO:0000256" key="8">
    <source>
        <dbReference type="ARBA" id="ARBA00047942"/>
    </source>
</evidence>
<evidence type="ECO:0000256" key="7">
    <source>
        <dbReference type="ARBA" id="ARBA00023125"/>
    </source>
</evidence>
<evidence type="ECO:0000313" key="12">
    <source>
        <dbReference type="Proteomes" id="UP000254326"/>
    </source>
</evidence>